<name>A0A418STA7_9RHOB</name>
<feature type="coiled-coil region" evidence="1">
    <location>
        <begin position="198"/>
        <end position="289"/>
    </location>
</feature>
<accession>A0A418STA7</accession>
<dbReference type="EMBL" id="QZCG01000009">
    <property type="protein sequence ID" value="RJE84118.1"/>
    <property type="molecule type" value="Genomic_DNA"/>
</dbReference>
<evidence type="ECO:0000256" key="1">
    <source>
        <dbReference type="SAM" id="Coils"/>
    </source>
</evidence>
<dbReference type="Proteomes" id="UP000284202">
    <property type="component" value="Unassembled WGS sequence"/>
</dbReference>
<dbReference type="AlphaFoldDB" id="A0A418STA7"/>
<protein>
    <recommendedName>
        <fullName evidence="5">Capsular polysaccharide transport system permease protein</fullName>
    </recommendedName>
</protein>
<evidence type="ECO:0000313" key="3">
    <source>
        <dbReference type="EMBL" id="RJE84118.1"/>
    </source>
</evidence>
<keyword evidence="2" id="KW-0812">Transmembrane</keyword>
<reference evidence="4" key="1">
    <citation type="submission" date="2018-09" db="EMBL/GenBank/DDBJ databases">
        <title>Acidovorax cavernicola nov. sp. isolated from Gruta de las Maravillas (Aracena, Spain).</title>
        <authorList>
            <person name="Jurado V."/>
            <person name="Gutierrez-Patricio S."/>
            <person name="Gonzalez-Pimentel J.L."/>
            <person name="Miller A.Z."/>
            <person name="Laiz L."/>
            <person name="Saiz-Jimenez C."/>
        </authorList>
    </citation>
    <scope>NUCLEOTIDE SEQUENCE [LARGE SCALE GENOMIC DNA]</scope>
    <source>
        <strain evidence="4">1011MAR3C25</strain>
    </source>
</reference>
<evidence type="ECO:0000256" key="2">
    <source>
        <dbReference type="SAM" id="Phobius"/>
    </source>
</evidence>
<evidence type="ECO:0000313" key="4">
    <source>
        <dbReference type="Proteomes" id="UP000284202"/>
    </source>
</evidence>
<keyword evidence="2" id="KW-0472">Membrane</keyword>
<organism evidence="3 4">
    <name type="scientific">Paracoccus onubensis</name>
    <dbReference type="NCBI Taxonomy" id="1675788"/>
    <lineage>
        <taxon>Bacteria</taxon>
        <taxon>Pseudomonadati</taxon>
        <taxon>Pseudomonadota</taxon>
        <taxon>Alphaproteobacteria</taxon>
        <taxon>Rhodobacterales</taxon>
        <taxon>Paracoccaceae</taxon>
        <taxon>Paracoccus</taxon>
    </lineage>
</organism>
<dbReference type="PANTHER" id="PTHR32309:SF13">
    <property type="entry name" value="FERRIC ENTEROBACTIN TRANSPORT PROTEIN FEPE"/>
    <property type="match status" value="1"/>
</dbReference>
<dbReference type="InterPro" id="IPR050445">
    <property type="entry name" value="Bact_polysacc_biosynth/exp"/>
</dbReference>
<keyword evidence="1" id="KW-0175">Coiled coil</keyword>
<feature type="transmembrane region" description="Helical" evidence="2">
    <location>
        <begin position="32"/>
        <end position="54"/>
    </location>
</feature>
<dbReference type="GO" id="GO:0004713">
    <property type="term" value="F:protein tyrosine kinase activity"/>
    <property type="evidence" value="ECO:0007669"/>
    <property type="project" value="TreeGrafter"/>
</dbReference>
<keyword evidence="2" id="KW-1133">Transmembrane helix</keyword>
<evidence type="ECO:0008006" key="5">
    <source>
        <dbReference type="Google" id="ProtNLM"/>
    </source>
</evidence>
<dbReference type="PANTHER" id="PTHR32309">
    <property type="entry name" value="TYROSINE-PROTEIN KINASE"/>
    <property type="match status" value="1"/>
</dbReference>
<feature type="transmembrane region" description="Helical" evidence="2">
    <location>
        <begin position="360"/>
        <end position="382"/>
    </location>
</feature>
<dbReference type="OrthoDB" id="7800844at2"/>
<proteinExistence type="predicted"/>
<dbReference type="GO" id="GO:0005886">
    <property type="term" value="C:plasma membrane"/>
    <property type="evidence" value="ECO:0007669"/>
    <property type="project" value="TreeGrafter"/>
</dbReference>
<comment type="caution">
    <text evidence="3">The sequence shown here is derived from an EMBL/GenBank/DDBJ whole genome shotgun (WGS) entry which is preliminary data.</text>
</comment>
<gene>
    <name evidence="3" type="ORF">D3P04_14010</name>
</gene>
<keyword evidence="4" id="KW-1185">Reference proteome</keyword>
<sequence length="388" mass="43635">MKDLDPPLRVKSANPRIPAPVGQAGWAKRHTLVIGSFLLLFALPALLVTTYMFLIARDQYVSEVSFVVRDEEAQNLGILAGFGLPSVGNTTTDAQILYKYLRSPNFVNKLDREIGLRALYTKPEGDRFFTLGENSSLEELVAYWQRMVTISVDSATGMIEIEVRAFTSKDANLIAQSIHRAAGRLVNTISDEARDNTLRYARRDLKQTEEQLADARIALAQFRDEYKLIDPQALITTNATIITSLSQEMTEAMVQLETLREQGTADVRINQAEMRVDVLQRRIEQEQQRYGGDTTGDVKFSTVVDKYTKLQLDLELAEKSYSIALGGVEAARSKSEQDSRYLATFVEPTLAETATRPRRLMITVLAVTFIFIGWLSLVLIGYSNRDRH</sequence>